<name>A0AAE1UEH4_9EUCA</name>
<accession>A0AAE1UEH4</accession>
<keyword evidence="2" id="KW-1185">Reference proteome</keyword>
<sequence length="83" mass="8919">MTTHWRSNVALAYSRSPASTFRDRLRGITRLPIRSSRPCPLHFDNCTTLTPHCAGFTVIHHWSTTTAGASRGGGGGGTNLIPG</sequence>
<dbReference type="AlphaFoldDB" id="A0AAE1UEH4"/>
<evidence type="ECO:0000313" key="2">
    <source>
        <dbReference type="Proteomes" id="UP001292094"/>
    </source>
</evidence>
<organism evidence="1 2">
    <name type="scientific">Petrolisthes manimaculis</name>
    <dbReference type="NCBI Taxonomy" id="1843537"/>
    <lineage>
        <taxon>Eukaryota</taxon>
        <taxon>Metazoa</taxon>
        <taxon>Ecdysozoa</taxon>
        <taxon>Arthropoda</taxon>
        <taxon>Crustacea</taxon>
        <taxon>Multicrustacea</taxon>
        <taxon>Malacostraca</taxon>
        <taxon>Eumalacostraca</taxon>
        <taxon>Eucarida</taxon>
        <taxon>Decapoda</taxon>
        <taxon>Pleocyemata</taxon>
        <taxon>Anomura</taxon>
        <taxon>Galatheoidea</taxon>
        <taxon>Porcellanidae</taxon>
        <taxon>Petrolisthes</taxon>
    </lineage>
</organism>
<gene>
    <name evidence="1" type="ORF">Pmani_013045</name>
</gene>
<proteinExistence type="predicted"/>
<protein>
    <submittedName>
        <fullName evidence="1">Uncharacterized protein</fullName>
    </submittedName>
</protein>
<reference evidence="1" key="1">
    <citation type="submission" date="2023-11" db="EMBL/GenBank/DDBJ databases">
        <title>Genome assemblies of two species of porcelain crab, Petrolisthes cinctipes and Petrolisthes manimaculis (Anomura: Porcellanidae).</title>
        <authorList>
            <person name="Angst P."/>
        </authorList>
    </citation>
    <scope>NUCLEOTIDE SEQUENCE</scope>
    <source>
        <strain evidence="1">PB745_02</strain>
        <tissue evidence="1">Gill</tissue>
    </source>
</reference>
<comment type="caution">
    <text evidence="1">The sequence shown here is derived from an EMBL/GenBank/DDBJ whole genome shotgun (WGS) entry which is preliminary data.</text>
</comment>
<evidence type="ECO:0000313" key="1">
    <source>
        <dbReference type="EMBL" id="KAK4315739.1"/>
    </source>
</evidence>
<dbReference type="Proteomes" id="UP001292094">
    <property type="component" value="Unassembled WGS sequence"/>
</dbReference>
<dbReference type="EMBL" id="JAWZYT010001083">
    <property type="protein sequence ID" value="KAK4315739.1"/>
    <property type="molecule type" value="Genomic_DNA"/>
</dbReference>